<dbReference type="EMBL" id="AZHX01000610">
    <property type="protein sequence ID" value="ETX06757.1"/>
    <property type="molecule type" value="Genomic_DNA"/>
</dbReference>
<dbReference type="HOGENOM" id="CLU_094875_0_0_7"/>
<dbReference type="CDD" id="cd04333">
    <property type="entry name" value="ProX_deacylase"/>
    <property type="match status" value="1"/>
</dbReference>
<feature type="domain" description="YbaK/aminoacyl-tRNA synthetase-associated" evidence="1">
    <location>
        <begin position="27"/>
        <end position="145"/>
    </location>
</feature>
<organism evidence="2 3">
    <name type="scientific">Candidatus Entotheonella gemina</name>
    <dbReference type="NCBI Taxonomy" id="1429439"/>
    <lineage>
        <taxon>Bacteria</taxon>
        <taxon>Pseudomonadati</taxon>
        <taxon>Nitrospinota/Tectimicrobiota group</taxon>
        <taxon>Candidatus Tectimicrobiota</taxon>
        <taxon>Candidatus Entotheonellia</taxon>
        <taxon>Candidatus Entotheonellales</taxon>
        <taxon>Candidatus Entotheonellaceae</taxon>
        <taxon>Candidatus Entotheonella</taxon>
    </lineage>
</organism>
<evidence type="ECO:0000313" key="2">
    <source>
        <dbReference type="EMBL" id="ETX06757.1"/>
    </source>
</evidence>
<dbReference type="AlphaFoldDB" id="W4MAT3"/>
<gene>
    <name evidence="2" type="ORF">ETSY2_15185</name>
</gene>
<accession>W4MAT3</accession>
<evidence type="ECO:0000313" key="3">
    <source>
        <dbReference type="Proteomes" id="UP000019140"/>
    </source>
</evidence>
<dbReference type="Pfam" id="PF04073">
    <property type="entry name" value="tRNA_edit"/>
    <property type="match status" value="1"/>
</dbReference>
<name>W4MAT3_9BACT</name>
<comment type="caution">
    <text evidence="2">The sequence shown here is derived from an EMBL/GenBank/DDBJ whole genome shotgun (WGS) entry which is preliminary data.</text>
</comment>
<dbReference type="PANTHER" id="PTHR30411">
    <property type="entry name" value="CYTOPLASMIC PROTEIN"/>
    <property type="match status" value="1"/>
</dbReference>
<dbReference type="Proteomes" id="UP000019140">
    <property type="component" value="Unassembled WGS sequence"/>
</dbReference>
<reference evidence="2 3" key="1">
    <citation type="journal article" date="2014" name="Nature">
        <title>An environmental bacterial taxon with a large and distinct metabolic repertoire.</title>
        <authorList>
            <person name="Wilson M.C."/>
            <person name="Mori T."/>
            <person name="Ruckert C."/>
            <person name="Uria A.R."/>
            <person name="Helf M.J."/>
            <person name="Takada K."/>
            <person name="Gernert C."/>
            <person name="Steffens U.A."/>
            <person name="Heycke N."/>
            <person name="Schmitt S."/>
            <person name="Rinke C."/>
            <person name="Helfrich E.J."/>
            <person name="Brachmann A.O."/>
            <person name="Gurgui C."/>
            <person name="Wakimoto T."/>
            <person name="Kracht M."/>
            <person name="Crusemann M."/>
            <person name="Hentschel U."/>
            <person name="Abe I."/>
            <person name="Matsunaga S."/>
            <person name="Kalinowski J."/>
            <person name="Takeyama H."/>
            <person name="Piel J."/>
        </authorList>
    </citation>
    <scope>NUCLEOTIDE SEQUENCE [LARGE SCALE GENOMIC DNA]</scope>
    <source>
        <strain evidence="3">TSY2</strain>
    </source>
</reference>
<protein>
    <submittedName>
        <fullName evidence="2">Membrane protein</fullName>
    </submittedName>
</protein>
<dbReference type="GO" id="GO:0002161">
    <property type="term" value="F:aminoacyl-tRNA deacylase activity"/>
    <property type="evidence" value="ECO:0007669"/>
    <property type="project" value="InterPro"/>
</dbReference>
<keyword evidence="3" id="KW-1185">Reference proteome</keyword>
<dbReference type="InterPro" id="IPR007214">
    <property type="entry name" value="YbaK/aa-tRNA-synth-assoc-dom"/>
</dbReference>
<dbReference type="SUPFAM" id="SSF55826">
    <property type="entry name" value="YbaK/ProRS associated domain"/>
    <property type="match status" value="1"/>
</dbReference>
<dbReference type="Gene3D" id="3.90.960.10">
    <property type="entry name" value="YbaK/aminoacyl-tRNA synthetase-associated domain"/>
    <property type="match status" value="1"/>
</dbReference>
<proteinExistence type="predicted"/>
<sequence length="159" mass="16666">MHPTAQKVADAAQALGLDIRVTEFEASTRTAEDAANAIGCSVGQIVKSLLFVVRNQPTLVLVSGDNRLDEKKLAALCGAGRKQVKRGDADTARQATGFAIGGVPPFGHATSLPVYIDTDLQQFDVIWAAAGTPNAVFEITPQALIQATHGTVANVKLES</sequence>
<evidence type="ECO:0000259" key="1">
    <source>
        <dbReference type="Pfam" id="PF04073"/>
    </source>
</evidence>
<dbReference type="InterPro" id="IPR036754">
    <property type="entry name" value="YbaK/aa-tRNA-synt-asso_dom_sf"/>
</dbReference>
<dbReference type="PANTHER" id="PTHR30411:SF1">
    <property type="entry name" value="CYTOPLASMIC PROTEIN"/>
    <property type="match status" value="1"/>
</dbReference>